<keyword evidence="2" id="KW-1185">Reference proteome</keyword>
<dbReference type="Proteomes" id="UP000215027">
    <property type="component" value="Chromosome II"/>
</dbReference>
<organism evidence="1 2">
    <name type="scientific">Candidatus Promineifilum breve</name>
    <dbReference type="NCBI Taxonomy" id="1806508"/>
    <lineage>
        <taxon>Bacteria</taxon>
        <taxon>Bacillati</taxon>
        <taxon>Chloroflexota</taxon>
        <taxon>Ardenticatenia</taxon>
        <taxon>Candidatus Promineifilales</taxon>
        <taxon>Candidatus Promineifilaceae</taxon>
        <taxon>Candidatus Promineifilum</taxon>
    </lineage>
</organism>
<dbReference type="KEGG" id="pbf:CFX0092_B0317"/>
<dbReference type="AlphaFoldDB" id="A0A160T640"/>
<name>A0A160T640_9CHLR</name>
<dbReference type="RefSeq" id="WP_095045207.1">
    <property type="nucleotide sequence ID" value="NZ_LN890656.1"/>
</dbReference>
<reference evidence="1" key="1">
    <citation type="submission" date="2016-01" db="EMBL/GenBank/DDBJ databases">
        <authorList>
            <person name="Mcilroy J.S."/>
            <person name="Karst M S."/>
            <person name="Albertsen M."/>
        </authorList>
    </citation>
    <scope>NUCLEOTIDE SEQUENCE</scope>
    <source>
        <strain evidence="1">Cfx-K</strain>
    </source>
</reference>
<dbReference type="EMBL" id="LN890656">
    <property type="protein sequence ID" value="CUS05851.1"/>
    <property type="molecule type" value="Genomic_DNA"/>
</dbReference>
<protein>
    <recommendedName>
        <fullName evidence="3">PBS lyase HEAT domain protein repeat-containing protein</fullName>
    </recommendedName>
</protein>
<dbReference type="OrthoDB" id="115545at2"/>
<dbReference type="InterPro" id="IPR011989">
    <property type="entry name" value="ARM-like"/>
</dbReference>
<sequence length="315" mass="34033">MPRDTLEQDLARLVAVRADPHAPGAADTLRRALAARSYLLVARAAEIVGEWELAAFEPALIAAFDRFVQDDAVRRDPTCAAKIAIAEALNKLDSRETALFRRGIGHVQLEPAWGGPEDTAARLRAVCALGLARCDPPDVLLVLAALLADSQTDARLGATRAIAYAARPGGAPLLWFKAHQGDDEPAVRYECFAALLALVPEAALPFVGRRARGEDGVEAEVALAALGDSRRPEVLSELVPAWEQAVEVIRRRAALVAIAALGDDAAFAFLLGLLENGPPPDANLAAAVLERFHDDERRRRRIEKIKRRRADLADH</sequence>
<evidence type="ECO:0000313" key="2">
    <source>
        <dbReference type="Proteomes" id="UP000215027"/>
    </source>
</evidence>
<accession>A0A160T640</accession>
<gene>
    <name evidence="1" type="ORF">CFX0092_B0317</name>
</gene>
<evidence type="ECO:0008006" key="3">
    <source>
        <dbReference type="Google" id="ProtNLM"/>
    </source>
</evidence>
<dbReference type="InterPro" id="IPR016024">
    <property type="entry name" value="ARM-type_fold"/>
</dbReference>
<evidence type="ECO:0000313" key="1">
    <source>
        <dbReference type="EMBL" id="CUS05851.1"/>
    </source>
</evidence>
<proteinExistence type="predicted"/>
<dbReference type="SUPFAM" id="SSF48371">
    <property type="entry name" value="ARM repeat"/>
    <property type="match status" value="1"/>
</dbReference>
<dbReference type="Gene3D" id="1.25.10.10">
    <property type="entry name" value="Leucine-rich Repeat Variant"/>
    <property type="match status" value="1"/>
</dbReference>